<dbReference type="GO" id="GO:0050650">
    <property type="term" value="P:chondroitin sulfate proteoglycan biosynthetic process"/>
    <property type="evidence" value="ECO:0007669"/>
    <property type="project" value="InterPro"/>
</dbReference>
<accession>A0AAD4NA98</accession>
<keyword evidence="1" id="KW-0812">Transmembrane</keyword>
<evidence type="ECO:0000313" key="3">
    <source>
        <dbReference type="Proteomes" id="UP001201812"/>
    </source>
</evidence>
<name>A0AAD4NA98_9BILA</name>
<keyword evidence="3" id="KW-1185">Reference proteome</keyword>
<reference evidence="2" key="1">
    <citation type="submission" date="2022-01" db="EMBL/GenBank/DDBJ databases">
        <title>Genome Sequence Resource for Two Populations of Ditylenchus destructor, the Migratory Endoparasitic Phytonematode.</title>
        <authorList>
            <person name="Zhang H."/>
            <person name="Lin R."/>
            <person name="Xie B."/>
        </authorList>
    </citation>
    <scope>NUCLEOTIDE SEQUENCE</scope>
    <source>
        <strain evidence="2">BazhouSP</strain>
    </source>
</reference>
<dbReference type="PANTHER" id="PTHR22900">
    <property type="entry name" value="PROTEIN CBG14245-RELATED"/>
    <property type="match status" value="1"/>
</dbReference>
<dbReference type="GO" id="GO:0016020">
    <property type="term" value="C:membrane"/>
    <property type="evidence" value="ECO:0007669"/>
    <property type="project" value="InterPro"/>
</dbReference>
<dbReference type="InterPro" id="IPR005331">
    <property type="entry name" value="Sulfotransferase"/>
</dbReference>
<sequence length="336" mass="39644">MMKYFVGISTCCFARRFCVTLVVLIIFTFLFYSRGGERNFLDCQKKYSQLSPFYQICLDSRFKAGFGQCLPPLKHFDAKFRITKRYRIGACVVEKNMSTIMAAIICFLHNEDAFLQANRTITNDPYKTRFCKNKNEFKNVKSMLNNTDTNLDDWTMIVIVRDPIERFLSGFVDKCINEAPIRNNGSVCYGCKGNLSCFVDRQFERARLYGQDARKSRAWTYEDVHFFPQNWHCNFQSILTKYHFLRYYNADDTLTNPNENWLTQLLSILERNQVPEESRRMIQKELLSSAKTAHSTVGQEDRFRVQREFEGSADLKKKLIQMFYFDYILFGFELPE</sequence>
<evidence type="ECO:0000313" key="2">
    <source>
        <dbReference type="EMBL" id="KAI1717050.1"/>
    </source>
</evidence>
<protein>
    <submittedName>
        <fullName evidence="2">Sulfotransferase family domain-containing protein</fullName>
    </submittedName>
</protein>
<dbReference type="GO" id="GO:0047756">
    <property type="term" value="F:chondroitin 4-sulfotransferase activity"/>
    <property type="evidence" value="ECO:0007669"/>
    <property type="project" value="InterPro"/>
</dbReference>
<keyword evidence="1" id="KW-0472">Membrane</keyword>
<keyword evidence="1" id="KW-1133">Transmembrane helix</keyword>
<dbReference type="AlphaFoldDB" id="A0AAD4NA98"/>
<feature type="transmembrane region" description="Helical" evidence="1">
    <location>
        <begin position="12"/>
        <end position="32"/>
    </location>
</feature>
<dbReference type="Proteomes" id="UP001201812">
    <property type="component" value="Unassembled WGS sequence"/>
</dbReference>
<gene>
    <name evidence="2" type="ORF">DdX_06775</name>
</gene>
<comment type="caution">
    <text evidence="2">The sequence shown here is derived from an EMBL/GenBank/DDBJ whole genome shotgun (WGS) entry which is preliminary data.</text>
</comment>
<dbReference type="GO" id="GO:1902884">
    <property type="term" value="P:positive regulation of response to oxidative stress"/>
    <property type="evidence" value="ECO:0007669"/>
    <property type="project" value="InterPro"/>
</dbReference>
<proteinExistence type="predicted"/>
<organism evidence="2 3">
    <name type="scientific">Ditylenchus destructor</name>
    <dbReference type="NCBI Taxonomy" id="166010"/>
    <lineage>
        <taxon>Eukaryota</taxon>
        <taxon>Metazoa</taxon>
        <taxon>Ecdysozoa</taxon>
        <taxon>Nematoda</taxon>
        <taxon>Chromadorea</taxon>
        <taxon>Rhabditida</taxon>
        <taxon>Tylenchina</taxon>
        <taxon>Tylenchomorpha</taxon>
        <taxon>Sphaerularioidea</taxon>
        <taxon>Anguinidae</taxon>
        <taxon>Anguininae</taxon>
        <taxon>Ditylenchus</taxon>
    </lineage>
</organism>
<dbReference type="Pfam" id="PF03567">
    <property type="entry name" value="Sulfotransfer_2"/>
    <property type="match status" value="1"/>
</dbReference>
<dbReference type="EMBL" id="JAKKPZ010000009">
    <property type="protein sequence ID" value="KAI1717050.1"/>
    <property type="molecule type" value="Genomic_DNA"/>
</dbReference>
<dbReference type="InterPro" id="IPR007669">
    <property type="entry name" value="Chst-1-like"/>
</dbReference>
<evidence type="ECO:0000256" key="1">
    <source>
        <dbReference type="SAM" id="Phobius"/>
    </source>
</evidence>